<evidence type="ECO:0008006" key="3">
    <source>
        <dbReference type="Google" id="ProtNLM"/>
    </source>
</evidence>
<dbReference type="Proteomes" id="UP000320593">
    <property type="component" value="Unassembled WGS sequence"/>
</dbReference>
<dbReference type="Gene3D" id="3.90.550.20">
    <property type="match status" value="1"/>
</dbReference>
<comment type="caution">
    <text evidence="1">The sequence shown here is derived from an EMBL/GenBank/DDBJ whole genome shotgun (WGS) entry which is preliminary data.</text>
</comment>
<reference evidence="1 2" key="1">
    <citation type="submission" date="2019-07" db="EMBL/GenBank/DDBJ databases">
        <title>Genomic Encyclopedia of Archaeal and Bacterial Type Strains, Phase II (KMG-II): from individual species to whole genera.</title>
        <authorList>
            <person name="Goeker M."/>
        </authorList>
    </citation>
    <scope>NUCLEOTIDE SEQUENCE [LARGE SCALE GENOMIC DNA]</scope>
    <source>
        <strain evidence="1 2">ATCC BAA-252</strain>
    </source>
</reference>
<dbReference type="RefSeq" id="WP_145343822.1">
    <property type="nucleotide sequence ID" value="NZ_SMLY01000082.1"/>
</dbReference>
<dbReference type="SUPFAM" id="SSF53448">
    <property type="entry name" value="Nucleotide-diphospho-sugar transferases"/>
    <property type="match status" value="1"/>
</dbReference>
<evidence type="ECO:0000313" key="1">
    <source>
        <dbReference type="EMBL" id="TWI87336.1"/>
    </source>
</evidence>
<gene>
    <name evidence="1" type="ORF">JM93_02578</name>
</gene>
<proteinExistence type="predicted"/>
<organism evidence="1 2">
    <name type="scientific">Roseibium hamelinense</name>
    <dbReference type="NCBI Taxonomy" id="150831"/>
    <lineage>
        <taxon>Bacteria</taxon>
        <taxon>Pseudomonadati</taxon>
        <taxon>Pseudomonadota</taxon>
        <taxon>Alphaproteobacteria</taxon>
        <taxon>Hyphomicrobiales</taxon>
        <taxon>Stappiaceae</taxon>
        <taxon>Roseibium</taxon>
    </lineage>
</organism>
<sequence>MIEKRVFAFWTGSNEMSPERQKCLQSLGNTDLDVVLVTPSTLDNWVLPEHPLHSAYEYLSAVHKSDYLRPYFMHYHGGGYADIKLTTASWRPAFDQLAKTPDAYAIGYREKSGKGVAHIHRHRLLGKSYILNNQTNTFANTMRYRWLRSQWRSLIGMCGYICKPASPFTSDWLSQVEDRLDLLLPALRSNPATNPRAASDQPPASGETAYPLPWSAICADVIHPLVYRHRRHILQGLPAPSFKNYL</sequence>
<dbReference type="EMBL" id="VLLF01000005">
    <property type="protein sequence ID" value="TWI87336.1"/>
    <property type="molecule type" value="Genomic_DNA"/>
</dbReference>
<protein>
    <recommendedName>
        <fullName evidence="3">Capsular polysaccharide synthesis protein</fullName>
    </recommendedName>
</protein>
<accession>A0A562T354</accession>
<keyword evidence="2" id="KW-1185">Reference proteome</keyword>
<name>A0A562T354_9HYPH</name>
<dbReference type="AlphaFoldDB" id="A0A562T354"/>
<dbReference type="InterPro" id="IPR029044">
    <property type="entry name" value="Nucleotide-diphossugar_trans"/>
</dbReference>
<evidence type="ECO:0000313" key="2">
    <source>
        <dbReference type="Proteomes" id="UP000320593"/>
    </source>
</evidence>
<dbReference type="OrthoDB" id="1259853at2"/>